<accession>A0A0C2YE98</accession>
<dbReference type="PANTHER" id="PTHR30613:SF1">
    <property type="entry name" value="DUF1479 DOMAIN PROTEIN (AFU_ORTHOLOGUE AFUA_5G09280)"/>
    <property type="match status" value="1"/>
</dbReference>
<sequence length="233" mass="25527">MFGFTVYQILKGNWEHHDPFELEGRLNAQSSLYGRPSQSSTFRTFQGWLATSETGSTQGTLKAFPDVLLSSAYIILRPFFTPTVEPSSKGIFDPKNRKFDISQSDFPGIFSKDGGYGGPALTPALHPNLNLEDIIISGPKVKLGHAVFWHCDVVHSVEEEHTGTEDSAVMYIPAVPLTPQNAGYIKRQKESFLHGQRPPDFGKGRGEEGYIGVADINDVLSQVGQRAMGLVGA</sequence>
<proteinExistence type="predicted"/>
<dbReference type="HOGENOM" id="CLU_011148_2_1_1"/>
<dbReference type="STRING" id="686832.A0A0C2YE98"/>
<dbReference type="Gene3D" id="2.60.120.330">
    <property type="entry name" value="B-lactam Antibiotic, Isopenicillin N Synthase, Chain"/>
    <property type="match status" value="1"/>
</dbReference>
<reference evidence="1 2" key="1">
    <citation type="submission" date="2014-04" db="EMBL/GenBank/DDBJ databases">
        <authorList>
            <consortium name="DOE Joint Genome Institute"/>
            <person name="Kuo A."/>
            <person name="Gay G."/>
            <person name="Dore J."/>
            <person name="Kohler A."/>
            <person name="Nagy L.G."/>
            <person name="Floudas D."/>
            <person name="Copeland A."/>
            <person name="Barry K.W."/>
            <person name="Cichocki N."/>
            <person name="Veneault-Fourrey C."/>
            <person name="LaButti K."/>
            <person name="Lindquist E.A."/>
            <person name="Lipzen A."/>
            <person name="Lundell T."/>
            <person name="Morin E."/>
            <person name="Murat C."/>
            <person name="Sun H."/>
            <person name="Tunlid A."/>
            <person name="Henrissat B."/>
            <person name="Grigoriev I.V."/>
            <person name="Hibbett D.S."/>
            <person name="Martin F."/>
            <person name="Nordberg H.P."/>
            <person name="Cantor M.N."/>
            <person name="Hua S.X."/>
        </authorList>
    </citation>
    <scope>NUCLEOTIDE SEQUENCE [LARGE SCALE GENOMIC DNA]</scope>
    <source>
        <strain evidence="2">h7</strain>
    </source>
</reference>
<evidence type="ECO:0008006" key="3">
    <source>
        <dbReference type="Google" id="ProtNLM"/>
    </source>
</evidence>
<dbReference type="InterPro" id="IPR010856">
    <property type="entry name" value="Gig2-like"/>
</dbReference>
<dbReference type="Pfam" id="PF07350">
    <property type="entry name" value="Gig2-like"/>
    <property type="match status" value="1"/>
</dbReference>
<reference evidence="2" key="2">
    <citation type="submission" date="2015-01" db="EMBL/GenBank/DDBJ databases">
        <title>Evolutionary Origins and Diversification of the Mycorrhizal Mutualists.</title>
        <authorList>
            <consortium name="DOE Joint Genome Institute"/>
            <consortium name="Mycorrhizal Genomics Consortium"/>
            <person name="Kohler A."/>
            <person name="Kuo A."/>
            <person name="Nagy L.G."/>
            <person name="Floudas D."/>
            <person name="Copeland A."/>
            <person name="Barry K.W."/>
            <person name="Cichocki N."/>
            <person name="Veneault-Fourrey C."/>
            <person name="LaButti K."/>
            <person name="Lindquist E.A."/>
            <person name="Lipzen A."/>
            <person name="Lundell T."/>
            <person name="Morin E."/>
            <person name="Murat C."/>
            <person name="Riley R."/>
            <person name="Ohm R."/>
            <person name="Sun H."/>
            <person name="Tunlid A."/>
            <person name="Henrissat B."/>
            <person name="Grigoriev I.V."/>
            <person name="Hibbett D.S."/>
            <person name="Martin F."/>
        </authorList>
    </citation>
    <scope>NUCLEOTIDE SEQUENCE [LARGE SCALE GENOMIC DNA]</scope>
    <source>
        <strain evidence="2">h7</strain>
    </source>
</reference>
<dbReference type="PANTHER" id="PTHR30613">
    <property type="entry name" value="UNCHARACTERIZED PROTEIN YBIU-RELATED"/>
    <property type="match status" value="1"/>
</dbReference>
<protein>
    <recommendedName>
        <fullName evidence="3">DUF1479-domain-containing protein</fullName>
    </recommendedName>
</protein>
<keyword evidence="2" id="KW-1185">Reference proteome</keyword>
<dbReference type="InterPro" id="IPR027443">
    <property type="entry name" value="IPNS-like_sf"/>
</dbReference>
<evidence type="ECO:0000313" key="2">
    <source>
        <dbReference type="Proteomes" id="UP000053424"/>
    </source>
</evidence>
<dbReference type="EMBL" id="KN831786">
    <property type="protein sequence ID" value="KIM39352.1"/>
    <property type="molecule type" value="Genomic_DNA"/>
</dbReference>
<organism evidence="1 2">
    <name type="scientific">Hebeloma cylindrosporum</name>
    <dbReference type="NCBI Taxonomy" id="76867"/>
    <lineage>
        <taxon>Eukaryota</taxon>
        <taxon>Fungi</taxon>
        <taxon>Dikarya</taxon>
        <taxon>Basidiomycota</taxon>
        <taxon>Agaricomycotina</taxon>
        <taxon>Agaricomycetes</taxon>
        <taxon>Agaricomycetidae</taxon>
        <taxon>Agaricales</taxon>
        <taxon>Agaricineae</taxon>
        <taxon>Hymenogastraceae</taxon>
        <taxon>Hebeloma</taxon>
    </lineage>
</organism>
<dbReference type="AlphaFoldDB" id="A0A0C2YE98"/>
<dbReference type="SUPFAM" id="SSF51197">
    <property type="entry name" value="Clavaminate synthase-like"/>
    <property type="match status" value="1"/>
</dbReference>
<gene>
    <name evidence="1" type="ORF">M413DRAFT_29510</name>
</gene>
<evidence type="ECO:0000313" key="1">
    <source>
        <dbReference type="EMBL" id="KIM39352.1"/>
    </source>
</evidence>
<dbReference type="OrthoDB" id="8249012at2759"/>
<name>A0A0C2YE98_HEBCY</name>
<dbReference type="Proteomes" id="UP000053424">
    <property type="component" value="Unassembled WGS sequence"/>
</dbReference>